<evidence type="ECO:0000313" key="2">
    <source>
        <dbReference type="EMBL" id="CAG8671542.1"/>
    </source>
</evidence>
<name>A0A9N9ED02_9GLOM</name>
<dbReference type="AlphaFoldDB" id="A0A9N9ED02"/>
<protein>
    <submittedName>
        <fullName evidence="2">10581_t:CDS:1</fullName>
    </submittedName>
</protein>
<evidence type="ECO:0000256" key="1">
    <source>
        <dbReference type="SAM" id="MobiDB-lite"/>
    </source>
</evidence>
<sequence length="91" mass="10272">MTKTTNTQEQRRRQGQQNIPYNDVPSLSCEDIPDPSNDNFLKLTILGTEAKNVPSEFPTRRFLIMVECLVGILLKSFSISLSQSSLVMILL</sequence>
<gene>
    <name evidence="2" type="ORF">DERYTH_LOCUS11269</name>
</gene>
<dbReference type="Proteomes" id="UP000789405">
    <property type="component" value="Unassembled WGS sequence"/>
</dbReference>
<organism evidence="2 3">
    <name type="scientific">Dentiscutata erythropus</name>
    <dbReference type="NCBI Taxonomy" id="1348616"/>
    <lineage>
        <taxon>Eukaryota</taxon>
        <taxon>Fungi</taxon>
        <taxon>Fungi incertae sedis</taxon>
        <taxon>Mucoromycota</taxon>
        <taxon>Glomeromycotina</taxon>
        <taxon>Glomeromycetes</taxon>
        <taxon>Diversisporales</taxon>
        <taxon>Gigasporaceae</taxon>
        <taxon>Dentiscutata</taxon>
    </lineage>
</organism>
<reference evidence="2" key="1">
    <citation type="submission" date="2021-06" db="EMBL/GenBank/DDBJ databases">
        <authorList>
            <person name="Kallberg Y."/>
            <person name="Tangrot J."/>
            <person name="Rosling A."/>
        </authorList>
    </citation>
    <scope>NUCLEOTIDE SEQUENCE</scope>
    <source>
        <strain evidence="2">MA453B</strain>
    </source>
</reference>
<dbReference type="EMBL" id="CAJVPY010006908">
    <property type="protein sequence ID" value="CAG8671542.1"/>
    <property type="molecule type" value="Genomic_DNA"/>
</dbReference>
<evidence type="ECO:0000313" key="3">
    <source>
        <dbReference type="Proteomes" id="UP000789405"/>
    </source>
</evidence>
<comment type="caution">
    <text evidence="2">The sequence shown here is derived from an EMBL/GenBank/DDBJ whole genome shotgun (WGS) entry which is preliminary data.</text>
</comment>
<proteinExistence type="predicted"/>
<feature type="region of interest" description="Disordered" evidence="1">
    <location>
        <begin position="1"/>
        <end position="28"/>
    </location>
</feature>
<accession>A0A9N9ED02</accession>
<keyword evidence="3" id="KW-1185">Reference proteome</keyword>